<sequence length="235" mass="27095">MFDLQDITKEMENEVQGLDFNSLNALPSKHDLWLESKRGVFSASEFHRLMGYEDKPDFPKGAETYAMEKAIETLTIKEEGYTNDIMQRGNELEIDAMHEFMRITGLEVTKFGADQEFLTIGKHVGCTPDGIIKGLAGVEGKAPNSKTHFNYLTTIKNQNDLKKVCKDYYWQCQGGMYVANLPLWYFFSYDPRFKNPAHQMHIIKVHRNDEDIEKLKPRLKTAISVKLDYIKKLNG</sequence>
<dbReference type="Pfam" id="PF09588">
    <property type="entry name" value="YqaJ"/>
    <property type="match status" value="1"/>
</dbReference>
<dbReference type="InterPro" id="IPR011604">
    <property type="entry name" value="PDDEXK-like_dom_sf"/>
</dbReference>
<dbReference type="InterPro" id="IPR019080">
    <property type="entry name" value="YqaJ_viral_recombinase"/>
</dbReference>
<name>A0A5S5BX20_9FLAO</name>
<gene>
    <name evidence="2" type="ORF">BD809_109101</name>
</gene>
<dbReference type="OrthoDB" id="1245848at2"/>
<dbReference type="CDD" id="cd22343">
    <property type="entry name" value="PDDEXK_lambda_exonuclease-like"/>
    <property type="match status" value="1"/>
</dbReference>
<dbReference type="SUPFAM" id="SSF52980">
    <property type="entry name" value="Restriction endonuclease-like"/>
    <property type="match status" value="1"/>
</dbReference>
<dbReference type="AlphaFoldDB" id="A0A5S5BX20"/>
<keyword evidence="3" id="KW-1185">Reference proteome</keyword>
<comment type="caution">
    <text evidence="2">The sequence shown here is derived from an EMBL/GenBank/DDBJ whole genome shotgun (WGS) entry which is preliminary data.</text>
</comment>
<organism evidence="2 3">
    <name type="scientific">Aquimarina intermedia</name>
    <dbReference type="NCBI Taxonomy" id="350814"/>
    <lineage>
        <taxon>Bacteria</taxon>
        <taxon>Pseudomonadati</taxon>
        <taxon>Bacteroidota</taxon>
        <taxon>Flavobacteriia</taxon>
        <taxon>Flavobacteriales</taxon>
        <taxon>Flavobacteriaceae</taxon>
        <taxon>Aquimarina</taxon>
    </lineage>
</organism>
<evidence type="ECO:0000313" key="3">
    <source>
        <dbReference type="Proteomes" id="UP000324376"/>
    </source>
</evidence>
<dbReference type="InterPro" id="IPR051703">
    <property type="entry name" value="NF-kappa-B_Signaling_Reg"/>
</dbReference>
<dbReference type="Gene3D" id="3.90.320.10">
    <property type="match status" value="1"/>
</dbReference>
<feature type="domain" description="YqaJ viral recombinase" evidence="1">
    <location>
        <begin position="33"/>
        <end position="180"/>
    </location>
</feature>
<protein>
    <submittedName>
        <fullName evidence="2">YqaJ-like recombinase protein</fullName>
    </submittedName>
</protein>
<reference evidence="2 3" key="1">
    <citation type="submission" date="2019-07" db="EMBL/GenBank/DDBJ databases">
        <title>Genomic Encyclopedia of Archaeal and Bacterial Type Strains, Phase II (KMG-II): from individual species to whole genera.</title>
        <authorList>
            <person name="Goeker M."/>
        </authorList>
    </citation>
    <scope>NUCLEOTIDE SEQUENCE [LARGE SCALE GENOMIC DNA]</scope>
    <source>
        <strain evidence="2 3">DSM 17527</strain>
    </source>
</reference>
<dbReference type="PANTHER" id="PTHR46609:SF8">
    <property type="entry name" value="YQAJ VIRAL RECOMBINASE DOMAIN-CONTAINING PROTEIN"/>
    <property type="match status" value="1"/>
</dbReference>
<evidence type="ECO:0000313" key="2">
    <source>
        <dbReference type="EMBL" id="TYP71519.1"/>
    </source>
</evidence>
<evidence type="ECO:0000259" key="1">
    <source>
        <dbReference type="Pfam" id="PF09588"/>
    </source>
</evidence>
<dbReference type="EMBL" id="VNHU01000009">
    <property type="protein sequence ID" value="TYP71519.1"/>
    <property type="molecule type" value="Genomic_DNA"/>
</dbReference>
<accession>A0A5S5BX20</accession>
<dbReference type="PANTHER" id="PTHR46609">
    <property type="entry name" value="EXONUCLEASE, PHAGE-TYPE/RECB, C-TERMINAL DOMAIN-CONTAINING PROTEIN"/>
    <property type="match status" value="1"/>
</dbReference>
<dbReference type="InterPro" id="IPR011335">
    <property type="entry name" value="Restrct_endonuc-II-like"/>
</dbReference>
<proteinExistence type="predicted"/>
<dbReference type="RefSeq" id="WP_148783412.1">
    <property type="nucleotide sequence ID" value="NZ_VNHU01000009.1"/>
</dbReference>
<dbReference type="Proteomes" id="UP000324376">
    <property type="component" value="Unassembled WGS sequence"/>
</dbReference>